<comment type="similarity">
    <text evidence="1 5">Belongs to the short-chain dehydrogenases/reductases (SDR) family.</text>
</comment>
<dbReference type="AlphaFoldDB" id="A0A7M7HH15"/>
<dbReference type="RefSeq" id="XP_011667500.2">
    <property type="nucleotide sequence ID" value="XM_011669198.2"/>
</dbReference>
<dbReference type="InterPro" id="IPR020904">
    <property type="entry name" value="Sc_DH/Rdtase_CS"/>
</dbReference>
<dbReference type="InterPro" id="IPR002347">
    <property type="entry name" value="SDR_fam"/>
</dbReference>
<dbReference type="OrthoDB" id="7289984at2759"/>
<organism evidence="6 7">
    <name type="scientific">Strongylocentrotus purpuratus</name>
    <name type="common">Purple sea urchin</name>
    <dbReference type="NCBI Taxonomy" id="7668"/>
    <lineage>
        <taxon>Eukaryota</taxon>
        <taxon>Metazoa</taxon>
        <taxon>Echinodermata</taxon>
        <taxon>Eleutherozoa</taxon>
        <taxon>Echinozoa</taxon>
        <taxon>Echinoidea</taxon>
        <taxon>Euechinoidea</taxon>
        <taxon>Echinacea</taxon>
        <taxon>Camarodonta</taxon>
        <taxon>Echinidea</taxon>
        <taxon>Strongylocentrotidae</taxon>
        <taxon>Strongylocentrotus</taxon>
    </lineage>
</organism>
<accession>A0A7M7HH15</accession>
<evidence type="ECO:0000256" key="5">
    <source>
        <dbReference type="RuleBase" id="RU000363"/>
    </source>
</evidence>
<keyword evidence="2" id="KW-0521">NADP</keyword>
<dbReference type="SUPFAM" id="SSF51735">
    <property type="entry name" value="NAD(P)-binding Rossmann-fold domains"/>
    <property type="match status" value="1"/>
</dbReference>
<dbReference type="Gene3D" id="3.40.50.720">
    <property type="entry name" value="NAD(P)-binding Rossmann-like Domain"/>
    <property type="match status" value="1"/>
</dbReference>
<dbReference type="Pfam" id="PF00106">
    <property type="entry name" value="adh_short"/>
    <property type="match status" value="2"/>
</dbReference>
<dbReference type="PANTHER" id="PTHR43963">
    <property type="entry name" value="CARBONYL REDUCTASE 1-RELATED"/>
    <property type="match status" value="1"/>
</dbReference>
<evidence type="ECO:0000313" key="7">
    <source>
        <dbReference type="Proteomes" id="UP000007110"/>
    </source>
</evidence>
<dbReference type="EC" id="1.1.1.184" evidence="4"/>
<evidence type="ECO:0000256" key="4">
    <source>
        <dbReference type="ARBA" id="ARBA00026118"/>
    </source>
</evidence>
<evidence type="ECO:0000256" key="2">
    <source>
        <dbReference type="ARBA" id="ARBA00022857"/>
    </source>
</evidence>
<dbReference type="OMA" id="LNAYGRY"/>
<reference evidence="7" key="1">
    <citation type="submission" date="2015-02" db="EMBL/GenBank/DDBJ databases">
        <title>Genome sequencing for Strongylocentrotus purpuratus.</title>
        <authorList>
            <person name="Murali S."/>
            <person name="Liu Y."/>
            <person name="Vee V."/>
            <person name="English A."/>
            <person name="Wang M."/>
            <person name="Skinner E."/>
            <person name="Han Y."/>
            <person name="Muzny D.M."/>
            <person name="Worley K.C."/>
            <person name="Gibbs R.A."/>
        </authorList>
    </citation>
    <scope>NUCLEOTIDE SEQUENCE</scope>
</reference>
<dbReference type="EnsemblMetazoa" id="XM_011669198">
    <property type="protein sequence ID" value="XP_011667500"/>
    <property type="gene ID" value="LOC574551"/>
</dbReference>
<dbReference type="InterPro" id="IPR045313">
    <property type="entry name" value="CBR1-like"/>
</dbReference>
<dbReference type="KEGG" id="spu:574551"/>
<dbReference type="CDD" id="cd05324">
    <property type="entry name" value="carb_red_PTCR-like_SDR_c"/>
    <property type="match status" value="1"/>
</dbReference>
<evidence type="ECO:0000313" key="6">
    <source>
        <dbReference type="EnsemblMetazoa" id="XP_011667500"/>
    </source>
</evidence>
<sequence length="290" mass="31621">MSPKVAVVTGSNSGVGLAIVRALCKHFGENGAVYLTARNEERGMQAVEVLKKEGLNPRFHLLDVNNVTSMEKLRDDIKTEHGGVDILVNNAGIAYKGNDTPMCEQAAGSIKTNYHGVLLMTDTFLPIIRDGGRITHIASLVAPMAYYKMSEELQQRFKDVSTVAGVTDLMNEFIEATKIGDHVKKGWSDWAYGTSKLGVAALTKVQGENMSKDTSKKDVLINCCCPGYVETGMTAHHSGAQKRLTPDQGADTPVYLSLLPAGTTDLQGKLLSKRKVKNFFEEDIRPITFN</sequence>
<evidence type="ECO:0000256" key="1">
    <source>
        <dbReference type="ARBA" id="ARBA00006484"/>
    </source>
</evidence>
<keyword evidence="3" id="KW-0560">Oxidoreductase</keyword>
<protein>
    <recommendedName>
        <fullName evidence="4">carbonyl reductase (NADPH)</fullName>
        <ecNumber evidence="4">1.1.1.184</ecNumber>
    </recommendedName>
</protein>
<name>A0A7M7HH15_STRPU</name>
<dbReference type="GeneID" id="574551"/>
<evidence type="ECO:0000256" key="3">
    <source>
        <dbReference type="ARBA" id="ARBA00023002"/>
    </source>
</evidence>
<reference evidence="6" key="2">
    <citation type="submission" date="2021-01" db="UniProtKB">
        <authorList>
            <consortium name="EnsemblMetazoa"/>
        </authorList>
    </citation>
    <scope>IDENTIFICATION</scope>
</reference>
<proteinExistence type="inferred from homology"/>
<dbReference type="GO" id="GO:0004090">
    <property type="term" value="F:carbonyl reductase (NADPH) activity"/>
    <property type="evidence" value="ECO:0000318"/>
    <property type="project" value="GO_Central"/>
</dbReference>
<dbReference type="PROSITE" id="PS00061">
    <property type="entry name" value="ADH_SHORT"/>
    <property type="match status" value="1"/>
</dbReference>
<dbReference type="InParanoid" id="A0A7M7HH15"/>
<dbReference type="PRINTS" id="PR00080">
    <property type="entry name" value="SDRFAMILY"/>
</dbReference>
<dbReference type="Proteomes" id="UP000007110">
    <property type="component" value="Unassembled WGS sequence"/>
</dbReference>
<dbReference type="PRINTS" id="PR00081">
    <property type="entry name" value="GDHRDH"/>
</dbReference>
<keyword evidence="7" id="KW-1185">Reference proteome</keyword>
<dbReference type="PANTHER" id="PTHR43963:SF4">
    <property type="entry name" value="CARBONYL REDUCTASE (NADPH)"/>
    <property type="match status" value="1"/>
</dbReference>
<dbReference type="InterPro" id="IPR036291">
    <property type="entry name" value="NAD(P)-bd_dom_sf"/>
</dbReference>